<dbReference type="RefSeq" id="WP_189626463.1">
    <property type="nucleotide sequence ID" value="NZ_BNAF01000006.1"/>
</dbReference>
<name>A0ABQ3HX27_9SPHI</name>
<organism evidence="1 2">
    <name type="scientific">Sphingobacterium griseoflavum</name>
    <dbReference type="NCBI Taxonomy" id="1474952"/>
    <lineage>
        <taxon>Bacteria</taxon>
        <taxon>Pseudomonadati</taxon>
        <taxon>Bacteroidota</taxon>
        <taxon>Sphingobacteriia</taxon>
        <taxon>Sphingobacteriales</taxon>
        <taxon>Sphingobacteriaceae</taxon>
        <taxon>Sphingobacterium</taxon>
    </lineage>
</organism>
<comment type="caution">
    <text evidence="1">The sequence shown here is derived from an EMBL/GenBank/DDBJ whole genome shotgun (WGS) entry which is preliminary data.</text>
</comment>
<keyword evidence="2" id="KW-1185">Reference proteome</keyword>
<accession>A0ABQ3HX27</accession>
<dbReference type="EMBL" id="BNAF01000006">
    <property type="protein sequence ID" value="GHE36238.1"/>
    <property type="molecule type" value="Genomic_DNA"/>
</dbReference>
<proteinExistence type="predicted"/>
<sequence>MEINVSMQRKGLCIFSVLLFVMDAMWSQRAAVVPQPGVVEKHEGLFALSQELIIETTAKGEAVTTFFR</sequence>
<gene>
    <name evidence="1" type="ORF">GCM10017764_19510</name>
</gene>
<evidence type="ECO:0000313" key="2">
    <source>
        <dbReference type="Proteomes" id="UP000620550"/>
    </source>
</evidence>
<protein>
    <submittedName>
        <fullName evidence="1">Uncharacterized protein</fullName>
    </submittedName>
</protein>
<evidence type="ECO:0000313" key="1">
    <source>
        <dbReference type="EMBL" id="GHE36238.1"/>
    </source>
</evidence>
<dbReference type="Proteomes" id="UP000620550">
    <property type="component" value="Unassembled WGS sequence"/>
</dbReference>
<reference evidence="2" key="1">
    <citation type="journal article" date="2019" name="Int. J. Syst. Evol. Microbiol.">
        <title>The Global Catalogue of Microorganisms (GCM) 10K type strain sequencing project: providing services to taxonomists for standard genome sequencing and annotation.</title>
        <authorList>
            <consortium name="The Broad Institute Genomics Platform"/>
            <consortium name="The Broad Institute Genome Sequencing Center for Infectious Disease"/>
            <person name="Wu L."/>
            <person name="Ma J."/>
        </authorList>
    </citation>
    <scope>NUCLEOTIDE SEQUENCE [LARGE SCALE GENOMIC DNA]</scope>
    <source>
        <strain evidence="2">CGMCC 1.12966</strain>
    </source>
</reference>